<evidence type="ECO:0000256" key="1">
    <source>
        <dbReference type="SAM" id="MobiDB-lite"/>
    </source>
</evidence>
<feature type="chain" id="PRO_5042086236" description="C-type lectin domain-containing protein" evidence="3">
    <location>
        <begin position="20"/>
        <end position="533"/>
    </location>
</feature>
<dbReference type="InterPro" id="IPR016187">
    <property type="entry name" value="CTDL_fold"/>
</dbReference>
<dbReference type="Gene3D" id="3.10.100.10">
    <property type="entry name" value="Mannose-Binding Protein A, subunit A"/>
    <property type="match status" value="2"/>
</dbReference>
<dbReference type="PANTHER" id="PTHR45710">
    <property type="entry name" value="C-TYPE LECTIN DOMAIN-CONTAINING PROTEIN 180"/>
    <property type="match status" value="1"/>
</dbReference>
<feature type="domain" description="C-type lectin" evidence="4">
    <location>
        <begin position="82"/>
        <end position="199"/>
    </location>
</feature>
<feature type="signal peptide" evidence="3">
    <location>
        <begin position="1"/>
        <end position="19"/>
    </location>
</feature>
<evidence type="ECO:0000313" key="5">
    <source>
        <dbReference type="EMBL" id="KAK3800971.1"/>
    </source>
</evidence>
<dbReference type="InterPro" id="IPR016186">
    <property type="entry name" value="C-type_lectin-like/link_sf"/>
</dbReference>
<keyword evidence="6" id="KW-1185">Reference proteome</keyword>
<feature type="region of interest" description="Disordered" evidence="1">
    <location>
        <begin position="379"/>
        <end position="402"/>
    </location>
</feature>
<dbReference type="Proteomes" id="UP001283361">
    <property type="component" value="Unassembled WGS sequence"/>
</dbReference>
<evidence type="ECO:0000256" key="2">
    <source>
        <dbReference type="SAM" id="Phobius"/>
    </source>
</evidence>
<dbReference type="EMBL" id="JAWDGP010000384">
    <property type="protein sequence ID" value="KAK3800971.1"/>
    <property type="molecule type" value="Genomic_DNA"/>
</dbReference>
<dbReference type="CDD" id="cd00037">
    <property type="entry name" value="CLECT"/>
    <property type="match status" value="2"/>
</dbReference>
<dbReference type="PRINTS" id="PR01504">
    <property type="entry name" value="PNCREATITSAP"/>
</dbReference>
<dbReference type="SUPFAM" id="SSF56436">
    <property type="entry name" value="C-type lectin-like"/>
    <property type="match status" value="2"/>
</dbReference>
<dbReference type="Pfam" id="PF00059">
    <property type="entry name" value="Lectin_C"/>
    <property type="match status" value="2"/>
</dbReference>
<keyword evidence="2" id="KW-0472">Membrane</keyword>
<keyword evidence="3" id="KW-0732">Signal</keyword>
<dbReference type="PANTHER" id="PTHR45710:SF26">
    <property type="entry name" value="RH26557P"/>
    <property type="match status" value="1"/>
</dbReference>
<feature type="transmembrane region" description="Helical" evidence="2">
    <location>
        <begin position="469"/>
        <end position="491"/>
    </location>
</feature>
<evidence type="ECO:0000259" key="4">
    <source>
        <dbReference type="PROSITE" id="PS50041"/>
    </source>
</evidence>
<accession>A0AAE1EB43</accession>
<dbReference type="AlphaFoldDB" id="A0AAE1EB43"/>
<organism evidence="5 6">
    <name type="scientific">Elysia crispata</name>
    <name type="common">lettuce slug</name>
    <dbReference type="NCBI Taxonomy" id="231223"/>
    <lineage>
        <taxon>Eukaryota</taxon>
        <taxon>Metazoa</taxon>
        <taxon>Spiralia</taxon>
        <taxon>Lophotrochozoa</taxon>
        <taxon>Mollusca</taxon>
        <taxon>Gastropoda</taxon>
        <taxon>Heterobranchia</taxon>
        <taxon>Euthyneura</taxon>
        <taxon>Panpulmonata</taxon>
        <taxon>Sacoglossa</taxon>
        <taxon>Placobranchoidea</taxon>
        <taxon>Plakobranchidae</taxon>
        <taxon>Elysia</taxon>
    </lineage>
</organism>
<keyword evidence="2" id="KW-1133">Transmembrane helix</keyword>
<dbReference type="InterPro" id="IPR050828">
    <property type="entry name" value="C-type_lectin/matrix_domain"/>
</dbReference>
<proteinExistence type="predicted"/>
<sequence>MKIIQYLIASLLAVCPTWAIVSGNFVGLANYGFANRRTVKTDTGVHKAFPPSERKIGKLQGRRALAEISEAKDVCPEGFAGFGDSCFSQSLAATTWESARLVCRKAGDGGDLASINSKEELEFIQKTFGGGTDELRWIGLYKDSPGTPYTWANGDTMQYFPWASDYPGDESSGYVALSLTNLHFLPQSNPNEFLPFLCKTMNIFGTARGHSLVHSNRPVKDEIVSREKNETEGNMETGEDTAKILNTCREGWKSFEGKCYKAFDEKRTYEDAIATCKKQGANLLSLHSPRESEFVRTQVMKRPSDVYWLKPTSDANGQKWIEEVSIKIFLGHPVTVEDRRKFLERCFKIDANDIVWEHNECFNPSLVMCVGDGQTTYIAPPTTPQPTTTRTTTQTSTPWPNTVLFNGEPMGQREFQEKMREVMYAGALLPALNVSSINITLDNAGLVKHFQKSSSADSVFDGASDQKPVTILVVLVGSVVLVVATFSVIIWRRRKSLQDSSLYVTNNLQSVRRSLRDPEASSFNQLGVYGAME</sequence>
<evidence type="ECO:0000313" key="6">
    <source>
        <dbReference type="Proteomes" id="UP001283361"/>
    </source>
</evidence>
<evidence type="ECO:0000256" key="3">
    <source>
        <dbReference type="SAM" id="SignalP"/>
    </source>
</evidence>
<dbReference type="SMART" id="SM00034">
    <property type="entry name" value="CLECT"/>
    <property type="match status" value="2"/>
</dbReference>
<dbReference type="InterPro" id="IPR001304">
    <property type="entry name" value="C-type_lectin-like"/>
</dbReference>
<name>A0AAE1EB43_9GAST</name>
<comment type="caution">
    <text evidence="5">The sequence shown here is derived from an EMBL/GenBank/DDBJ whole genome shotgun (WGS) entry which is preliminary data.</text>
</comment>
<gene>
    <name evidence="5" type="ORF">RRG08_001219</name>
</gene>
<dbReference type="PROSITE" id="PS50041">
    <property type="entry name" value="C_TYPE_LECTIN_2"/>
    <property type="match status" value="2"/>
</dbReference>
<reference evidence="5" key="1">
    <citation type="journal article" date="2023" name="G3 (Bethesda)">
        <title>A reference genome for the long-term kleptoplast-retaining sea slug Elysia crispata morphotype clarki.</title>
        <authorList>
            <person name="Eastman K.E."/>
            <person name="Pendleton A.L."/>
            <person name="Shaikh M.A."/>
            <person name="Suttiyut T."/>
            <person name="Ogas R."/>
            <person name="Tomko P."/>
            <person name="Gavelis G."/>
            <person name="Widhalm J.R."/>
            <person name="Wisecaver J.H."/>
        </authorList>
    </citation>
    <scope>NUCLEOTIDE SEQUENCE</scope>
    <source>
        <strain evidence="5">ECLA1</strain>
    </source>
</reference>
<feature type="domain" description="C-type lectin" evidence="4">
    <location>
        <begin position="255"/>
        <end position="370"/>
    </location>
</feature>
<keyword evidence="2" id="KW-0812">Transmembrane</keyword>
<protein>
    <recommendedName>
        <fullName evidence="4">C-type lectin domain-containing protein</fullName>
    </recommendedName>
</protein>